<accession>A0AAV7QNL9</accession>
<dbReference type="Pfam" id="PF15090">
    <property type="entry name" value="DUF4553"/>
    <property type="match status" value="1"/>
</dbReference>
<gene>
    <name evidence="2" type="ORF">NDU88_007288</name>
</gene>
<feature type="compositionally biased region" description="Basic residues" evidence="1">
    <location>
        <begin position="1853"/>
        <end position="1872"/>
    </location>
</feature>
<dbReference type="EMBL" id="JANPWB010000010">
    <property type="protein sequence ID" value="KAJ1140951.1"/>
    <property type="molecule type" value="Genomic_DNA"/>
</dbReference>
<sequence>MIRQLAAEYTSKKTPTQDPILPNSTRNQSLPKASPVLSSPTAATTRNPVLSKLLMADQESPLDLTVKKSQLESKEQDGVLDLSTKKSPSVHCSSLSPSPSGSSTLGNGDKTIPSEGIHQKTQKTPTPEKLLIALCPHHQKQYVHEVSDLDIGGQLSPENINTSACKMCDTHYSNMQDKVGVFSEEMASELQVKRSDSHNSICVCCEHLKENNTKDSRKVRCSDGEKCISTIKEESTDLLAISFGTPTTAFTPGCFAASNKILNVSHISESVEEGVATVTSEPTSDIKCNVKEEEHNREKMQVNCYVEVKVPSLNVDHDSSSNASQKTLLKTLSDEASDSDVIMCPSKNVDKGNSLQSKVKASLKEDLEINERPLSPNQESLTAQERHKVGSHLHQGTKCKIDNCKDNCPTVRKTSNRHVRMKPAPDTVKTVRNCKRASGVRINDYDNQCDVVYISQPITECQFKNQRSILSSRKTARKSTRGYLFNGEYCEISTVRTLFRRSKAVEILNCSKLIKERFVFQSQSLTTNLPLMQMAIVANPEKADNSVTSVDVSVPGSPCHKDKYEVSSIAVEQNLQLEPGDSALLVARNAATSPLMPILSHEEKTQDDISVEFQCEAVNLPSSVKYEEDTKLVKKCTSSPEEIQVCAEPLNTNISEVNSIEIPVSIHAEKGFVDSNSAVSQEALNCKLNSDSESINPIVVDDTAYREISTPVYPFVAPFQKDLPEPTEYASVESLEELHENSSNDPTFENKNCTQSKSNESHDVEEFANAEGPVDITQAFSSKSSLEECHINSKLTLSFEDAQEDLVDCRSPYFPEGSCGEDSVDFTLALSLEDTPRKDPVGSRDDVSTDGAHIEAAVETTYEYSEDVCDDISDNHTICAIEKSPDLNGASFSEENKDVSDPISFFSVSNEKDVLDSVATTLDLHSDYSVANGDISSSVLSIKEDLQSTSTSLFPISDSNLIECFGVVPLSDDDLETKLMPASPSELSVKENDTCIKPASPSDVITGKGAINVALVSPSHVDKTDECGSPVAASLPADSIRKTKKPPKPHKSKRSAVNVYSNNKAKKQQGAHQEKVCEELIGNPNLTKVKQLGANKSKTLQDNHKKSAPIKKQNVDKIVLKKKSKKKKKSKVIKSDRRLRSQFLHSSALSSNERSASSHLKVPCLKMKLIKSSGAKHFQRAVHLDKASTVSFPVDCFNKTLLEKMGDSNLDDFGNSADECPVITRQLYKNIQAKNISESNIIVSKSESNLAFTQNNPAEVLQILVDVNTNERKVQLTTNCPVNQTQNTEKTSAHVKTLDLDNMKNKPVVGSKSHDPLASSQRFHKSGSGSAPKLSRTFMKQKNRILRNHNLRLASKGEEFNKKDLTEENSVVGNAKEENGLSSGKEENLCSKTSVVLNEEPQEKSKVKFTNCLAEEENQELIADFNAKYMKVQKGWIVLEKEAVPMHRAKNKSDKLKEIWKTKKRVRKIRNSSEAQKLSPIQILFMKAFKLSDIYKWFLETTETKSLVIVKKVSTRLPGDFPMAMIPVQRCASSLCYPPSAQAERLKKHLKKFAAASPLRNNSKTKKMWAKFRDPIEDSDSSTSTSSSLNTDFDIVLDNKNGKCAQNVKTPASARILRKYSNMRGKLRSHNSLVHSEKSSGKKAPNEDENKPSQTDICPTPLMPPTCTLLVKNDAYCDGSEGDGKSKKKKKQSLDFQTLDTEPEKKKRKQDSSNAKDSPISSVKVRPTVKKVSRKDEQKDSQTNVPFTKKQDTKDCIGKGSKTASFKKEKRAKVDSENVVQLEKPSLFKGNKNKGKTKTVSSALLATSPKTKGENVSSCKSNKMRENEHHIGKAHTRSMKTVVTNDVFEDKIKRKSKPRPLAHTKQRRLVTK</sequence>
<feature type="compositionally biased region" description="Polar residues" evidence="1">
    <location>
        <begin position="1712"/>
        <end position="1721"/>
    </location>
</feature>
<reference evidence="2" key="1">
    <citation type="journal article" date="2022" name="bioRxiv">
        <title>Sequencing and chromosome-scale assembly of the giantPleurodeles waltlgenome.</title>
        <authorList>
            <person name="Brown T."/>
            <person name="Elewa A."/>
            <person name="Iarovenko S."/>
            <person name="Subramanian E."/>
            <person name="Araus A.J."/>
            <person name="Petzold A."/>
            <person name="Susuki M."/>
            <person name="Suzuki K.-i.T."/>
            <person name="Hayashi T."/>
            <person name="Toyoda A."/>
            <person name="Oliveira C."/>
            <person name="Osipova E."/>
            <person name="Leigh N.D."/>
            <person name="Simon A."/>
            <person name="Yun M.H."/>
        </authorList>
    </citation>
    <scope>NUCLEOTIDE SEQUENCE</scope>
    <source>
        <strain evidence="2">20211129_DDA</strain>
        <tissue evidence="2">Liver</tissue>
    </source>
</reference>
<feature type="region of interest" description="Disordered" evidence="1">
    <location>
        <begin position="1623"/>
        <end position="1662"/>
    </location>
</feature>
<dbReference type="InterPro" id="IPR028104">
    <property type="entry name" value="DUF4553"/>
</dbReference>
<feature type="compositionally biased region" description="Basic and acidic residues" evidence="1">
    <location>
        <begin position="1635"/>
        <end position="1651"/>
    </location>
</feature>
<feature type="region of interest" description="Disordered" evidence="1">
    <location>
        <begin position="1304"/>
        <end position="1334"/>
    </location>
</feature>
<evidence type="ECO:0008006" key="4">
    <source>
        <dbReference type="Google" id="ProtNLM"/>
    </source>
</evidence>
<comment type="caution">
    <text evidence="2">The sequence shown here is derived from an EMBL/GenBank/DDBJ whole genome shotgun (WGS) entry which is preliminary data.</text>
</comment>
<feature type="region of interest" description="Disordered" evidence="1">
    <location>
        <begin position="68"/>
        <end position="123"/>
    </location>
</feature>
<feature type="region of interest" description="Disordered" evidence="1">
    <location>
        <begin position="734"/>
        <end position="765"/>
    </location>
</feature>
<feature type="compositionally biased region" description="Basic and acidic residues" evidence="1">
    <location>
        <begin position="68"/>
        <end position="77"/>
    </location>
</feature>
<name>A0AAV7QNL9_PLEWA</name>
<feature type="region of interest" description="Disordered" evidence="1">
    <location>
        <begin position="1025"/>
        <end position="1074"/>
    </location>
</feature>
<feature type="compositionally biased region" description="Polar residues" evidence="1">
    <location>
        <begin position="745"/>
        <end position="758"/>
    </location>
</feature>
<feature type="compositionally biased region" description="Polar residues" evidence="1">
    <location>
        <begin position="1800"/>
        <end position="1821"/>
    </location>
</feature>
<feature type="region of interest" description="Disordered" evidence="1">
    <location>
        <begin position="1"/>
        <end position="44"/>
    </location>
</feature>
<proteinExistence type="predicted"/>
<dbReference type="PANTHER" id="PTHR14931">
    <property type="entry name" value="GENE 340-RELATED"/>
    <property type="match status" value="1"/>
</dbReference>
<evidence type="ECO:0000313" key="2">
    <source>
        <dbReference type="EMBL" id="KAJ1140951.1"/>
    </source>
</evidence>
<feature type="region of interest" description="Disordered" evidence="1">
    <location>
        <begin position="1679"/>
        <end position="1872"/>
    </location>
</feature>
<evidence type="ECO:0000256" key="1">
    <source>
        <dbReference type="SAM" id="MobiDB-lite"/>
    </source>
</evidence>
<feature type="compositionally biased region" description="Basic residues" evidence="1">
    <location>
        <begin position="1042"/>
        <end position="1054"/>
    </location>
</feature>
<organism evidence="2 3">
    <name type="scientific">Pleurodeles waltl</name>
    <name type="common">Iberian ribbed newt</name>
    <dbReference type="NCBI Taxonomy" id="8319"/>
    <lineage>
        <taxon>Eukaryota</taxon>
        <taxon>Metazoa</taxon>
        <taxon>Chordata</taxon>
        <taxon>Craniata</taxon>
        <taxon>Vertebrata</taxon>
        <taxon>Euteleostomi</taxon>
        <taxon>Amphibia</taxon>
        <taxon>Batrachia</taxon>
        <taxon>Caudata</taxon>
        <taxon>Salamandroidea</taxon>
        <taxon>Salamandridae</taxon>
        <taxon>Pleurodelinae</taxon>
        <taxon>Pleurodeles</taxon>
    </lineage>
</organism>
<dbReference type="Proteomes" id="UP001066276">
    <property type="component" value="Chromosome 6"/>
</dbReference>
<keyword evidence="3" id="KW-1185">Reference proteome</keyword>
<protein>
    <recommendedName>
        <fullName evidence="4">Ligand-dependent corepressor</fullName>
    </recommendedName>
</protein>
<dbReference type="PANTHER" id="PTHR14931:SF2">
    <property type="entry name" value="LIGAND DEPENDENT NUCLEAR RECEPTOR COREPRESSOR"/>
    <property type="match status" value="1"/>
</dbReference>
<feature type="compositionally biased region" description="Low complexity" evidence="1">
    <location>
        <begin position="87"/>
        <end position="103"/>
    </location>
</feature>
<evidence type="ECO:0000313" key="3">
    <source>
        <dbReference type="Proteomes" id="UP001066276"/>
    </source>
</evidence>
<feature type="region of interest" description="Disordered" evidence="1">
    <location>
        <begin position="1097"/>
        <end position="1137"/>
    </location>
</feature>
<feature type="compositionally biased region" description="Basic residues" evidence="1">
    <location>
        <begin position="1120"/>
        <end position="1132"/>
    </location>
</feature>
<feature type="compositionally biased region" description="Polar residues" evidence="1">
    <location>
        <begin position="12"/>
        <end position="44"/>
    </location>
</feature>